<name>A0AAX4H476_9ASCO</name>
<accession>A0AAX4H476</accession>
<dbReference type="GO" id="GO:0005524">
    <property type="term" value="F:ATP binding"/>
    <property type="evidence" value="ECO:0007669"/>
    <property type="project" value="UniProtKB-UniRule"/>
</dbReference>
<evidence type="ECO:0000256" key="8">
    <source>
        <dbReference type="RuleBase" id="RU000304"/>
    </source>
</evidence>
<dbReference type="GO" id="GO:0000165">
    <property type="term" value="P:MAPK cascade"/>
    <property type="evidence" value="ECO:0007669"/>
    <property type="project" value="UniProtKB-ARBA"/>
</dbReference>
<evidence type="ECO:0000313" key="12">
    <source>
        <dbReference type="Proteomes" id="UP001338582"/>
    </source>
</evidence>
<dbReference type="InterPro" id="IPR011009">
    <property type="entry name" value="Kinase-like_dom_sf"/>
</dbReference>
<evidence type="ECO:0000256" key="3">
    <source>
        <dbReference type="ARBA" id="ARBA00022741"/>
    </source>
</evidence>
<comment type="similarity">
    <text evidence="6">Belongs to the protein kinase superfamily. STE Ser/Thr protein kinase family. MAP kinase kinase subfamily.</text>
</comment>
<organism evidence="11 12">
    <name type="scientific">Australozyma saopauloensis</name>
    <dbReference type="NCBI Taxonomy" id="291208"/>
    <lineage>
        <taxon>Eukaryota</taxon>
        <taxon>Fungi</taxon>
        <taxon>Dikarya</taxon>
        <taxon>Ascomycota</taxon>
        <taxon>Saccharomycotina</taxon>
        <taxon>Pichiomycetes</taxon>
        <taxon>Metschnikowiaceae</taxon>
        <taxon>Australozyma</taxon>
    </lineage>
</organism>
<keyword evidence="4" id="KW-0418">Kinase</keyword>
<evidence type="ECO:0000256" key="2">
    <source>
        <dbReference type="ARBA" id="ARBA00022679"/>
    </source>
</evidence>
<evidence type="ECO:0000256" key="9">
    <source>
        <dbReference type="SAM" id="MobiDB-lite"/>
    </source>
</evidence>
<feature type="region of interest" description="Disordered" evidence="9">
    <location>
        <begin position="117"/>
        <end position="146"/>
    </location>
</feature>
<dbReference type="SUPFAM" id="SSF56112">
    <property type="entry name" value="Protein kinase-like (PK-like)"/>
    <property type="match status" value="1"/>
</dbReference>
<dbReference type="RefSeq" id="XP_062875376.1">
    <property type="nucleotide sequence ID" value="XM_063019306.1"/>
</dbReference>
<evidence type="ECO:0000256" key="4">
    <source>
        <dbReference type="ARBA" id="ARBA00022777"/>
    </source>
</evidence>
<dbReference type="PROSITE" id="PS00108">
    <property type="entry name" value="PROTEIN_KINASE_ST"/>
    <property type="match status" value="1"/>
</dbReference>
<feature type="compositionally biased region" description="Low complexity" evidence="9">
    <location>
        <begin position="51"/>
        <end position="62"/>
    </location>
</feature>
<feature type="domain" description="Protein kinase" evidence="10">
    <location>
        <begin position="153"/>
        <end position="433"/>
    </location>
</feature>
<evidence type="ECO:0000259" key="10">
    <source>
        <dbReference type="PROSITE" id="PS50011"/>
    </source>
</evidence>
<keyword evidence="1 8" id="KW-0723">Serine/threonine-protein kinase</keyword>
<dbReference type="GO" id="GO:0004712">
    <property type="term" value="F:protein serine/threonine/tyrosine kinase activity"/>
    <property type="evidence" value="ECO:0007669"/>
    <property type="project" value="UniProtKB-ARBA"/>
</dbReference>
<sequence>MSHESLHSWEKELPPVPSTQDATLLKPKSLNRKNVKNLTFLSIQQDSSEPLKLSKSSLGGRRAPPMLDLNQRGFSSSSLGQDDPVLAFQELKLSPATVNESIRPQIGQKRQTIVSSYSPTRSVSSQEGTIASSLPTTPLASTTSSNSLKDKDLVHLKELGAGNYGSVLKVFHVPLQKTMARKIVSIDSKLTTQTQIIRELRIMHECRSPHIVEFYGAYLRSNNTVVLCMEYCNCGSVDKLANMLSDKAFPLSVLKVLLFSILSGLYYLYDTHKIIHRDIKPSNVLMTHRGEFKLCDFGVSRELTNSVALADTFVGTSTYMSPERIQGNMYSIKSDVWSTGLMLYELASGLSPWSDPEAGHLTGIRSSKVIGPEGILDLLQRIVNEQSPSLLNKEDQFTKKIFDSDMCRFIDKCLVKDEEHRLSPQDLLQDPFLESVAIGTFDKEVKCWAKLIRKQLKEDN</sequence>
<dbReference type="InterPro" id="IPR050915">
    <property type="entry name" value="MAP_kinase_kinase"/>
</dbReference>
<reference evidence="11 12" key="1">
    <citation type="submission" date="2023-10" db="EMBL/GenBank/DDBJ databases">
        <title>Draft Genome Sequence of Candida saopaulonensis from a very Premature Infant with Sepsis.</title>
        <authorList>
            <person name="Ning Y."/>
            <person name="Dai R."/>
            <person name="Xiao M."/>
            <person name="Xu Y."/>
            <person name="Yan Q."/>
            <person name="Zhang L."/>
        </authorList>
    </citation>
    <scope>NUCLEOTIDE SEQUENCE [LARGE SCALE GENOMIC DNA]</scope>
    <source>
        <strain evidence="11 12">19XY460</strain>
    </source>
</reference>
<feature type="region of interest" description="Disordered" evidence="9">
    <location>
        <begin position="1"/>
        <end position="25"/>
    </location>
</feature>
<feature type="binding site" evidence="7">
    <location>
        <position position="182"/>
    </location>
    <ligand>
        <name>ATP</name>
        <dbReference type="ChEBI" id="CHEBI:30616"/>
    </ligand>
</feature>
<gene>
    <name evidence="11" type="ORF">PUMCH_000212</name>
</gene>
<evidence type="ECO:0000256" key="6">
    <source>
        <dbReference type="ARBA" id="ARBA00038035"/>
    </source>
</evidence>
<dbReference type="InterPro" id="IPR017441">
    <property type="entry name" value="Protein_kinase_ATP_BS"/>
</dbReference>
<dbReference type="InterPro" id="IPR000719">
    <property type="entry name" value="Prot_kinase_dom"/>
</dbReference>
<evidence type="ECO:0000313" key="11">
    <source>
        <dbReference type="EMBL" id="WPK22989.1"/>
    </source>
</evidence>
<keyword evidence="12" id="KW-1185">Reference proteome</keyword>
<dbReference type="SMART" id="SM00220">
    <property type="entry name" value="S_TKc"/>
    <property type="match status" value="1"/>
</dbReference>
<dbReference type="PROSITE" id="PS00107">
    <property type="entry name" value="PROTEIN_KINASE_ATP"/>
    <property type="match status" value="1"/>
</dbReference>
<feature type="compositionally biased region" description="Basic and acidic residues" evidence="9">
    <location>
        <begin position="1"/>
        <end position="13"/>
    </location>
</feature>
<evidence type="ECO:0000256" key="1">
    <source>
        <dbReference type="ARBA" id="ARBA00022527"/>
    </source>
</evidence>
<dbReference type="Gene3D" id="1.10.510.10">
    <property type="entry name" value="Transferase(Phosphotransferase) domain 1"/>
    <property type="match status" value="1"/>
</dbReference>
<dbReference type="PANTHER" id="PTHR47448:SF1">
    <property type="entry name" value="SERINE_THREONINE-PROTEIN KINASE STE7 HOMOLOG"/>
    <property type="match status" value="1"/>
</dbReference>
<dbReference type="GeneID" id="88171281"/>
<dbReference type="Pfam" id="PF00069">
    <property type="entry name" value="Pkinase"/>
    <property type="match status" value="1"/>
</dbReference>
<proteinExistence type="inferred from homology"/>
<dbReference type="PROSITE" id="PS50011">
    <property type="entry name" value="PROTEIN_KINASE_DOM"/>
    <property type="match status" value="1"/>
</dbReference>
<protein>
    <recommendedName>
        <fullName evidence="10">Protein kinase domain-containing protein</fullName>
    </recommendedName>
</protein>
<keyword evidence="2" id="KW-0808">Transferase</keyword>
<feature type="region of interest" description="Disordered" evidence="9">
    <location>
        <begin position="51"/>
        <end position="76"/>
    </location>
</feature>
<evidence type="ECO:0000256" key="7">
    <source>
        <dbReference type="PROSITE-ProRule" id="PRU10141"/>
    </source>
</evidence>
<dbReference type="FunFam" id="3.30.200.20:FF:000040">
    <property type="entry name" value="Dual specificity mitogen-activated protein kinase kinase"/>
    <property type="match status" value="1"/>
</dbReference>
<dbReference type="Gene3D" id="3.30.200.20">
    <property type="entry name" value="Phosphorylase Kinase, domain 1"/>
    <property type="match status" value="1"/>
</dbReference>
<feature type="compositionally biased region" description="Low complexity" evidence="9">
    <location>
        <begin position="117"/>
        <end position="145"/>
    </location>
</feature>
<dbReference type="GO" id="GO:0004674">
    <property type="term" value="F:protein serine/threonine kinase activity"/>
    <property type="evidence" value="ECO:0007669"/>
    <property type="project" value="UniProtKB-KW"/>
</dbReference>
<dbReference type="AlphaFoldDB" id="A0AAX4H476"/>
<evidence type="ECO:0000256" key="5">
    <source>
        <dbReference type="ARBA" id="ARBA00022840"/>
    </source>
</evidence>
<dbReference type="Proteomes" id="UP001338582">
    <property type="component" value="Chromosome 1"/>
</dbReference>
<dbReference type="PANTHER" id="PTHR47448">
    <property type="entry name" value="DUAL SPECIFICITY MITOGEN-ACTIVATED PROTEIN KINASE KINASE DSOR1-LIKE PROTEIN"/>
    <property type="match status" value="1"/>
</dbReference>
<dbReference type="EMBL" id="CP138894">
    <property type="protein sequence ID" value="WPK22989.1"/>
    <property type="molecule type" value="Genomic_DNA"/>
</dbReference>
<keyword evidence="5 7" id="KW-0067">ATP-binding</keyword>
<dbReference type="InterPro" id="IPR008271">
    <property type="entry name" value="Ser/Thr_kinase_AS"/>
</dbReference>
<keyword evidence="3 7" id="KW-0547">Nucleotide-binding</keyword>
<dbReference type="GO" id="GO:0030447">
    <property type="term" value="P:filamentous growth"/>
    <property type="evidence" value="ECO:0007669"/>
    <property type="project" value="UniProtKB-ARBA"/>
</dbReference>
<dbReference type="KEGG" id="asau:88171281"/>